<keyword evidence="1" id="KW-0489">Methyltransferase</keyword>
<gene>
    <name evidence="1" type="ORF">ACH3VR_06740</name>
</gene>
<dbReference type="RefSeq" id="WP_396639990.1">
    <property type="nucleotide sequence ID" value="NZ_JBIQWL010000002.1"/>
</dbReference>
<reference evidence="1 2" key="1">
    <citation type="submission" date="2024-09" db="EMBL/GenBank/DDBJ databases">
        <authorList>
            <person name="Pan X."/>
        </authorList>
    </citation>
    <scope>NUCLEOTIDE SEQUENCE [LARGE SCALE GENOMIC DNA]</scope>
    <source>
        <strain evidence="1 2">B2969</strain>
    </source>
</reference>
<evidence type="ECO:0000313" key="1">
    <source>
        <dbReference type="EMBL" id="MFH8250045.1"/>
    </source>
</evidence>
<dbReference type="GO" id="GO:0032259">
    <property type="term" value="P:methylation"/>
    <property type="evidence" value="ECO:0007669"/>
    <property type="project" value="UniProtKB-KW"/>
</dbReference>
<organism evidence="1 2">
    <name type="scientific">Microbacterium alkaliflavum</name>
    <dbReference type="NCBI Taxonomy" id="3248839"/>
    <lineage>
        <taxon>Bacteria</taxon>
        <taxon>Bacillati</taxon>
        <taxon>Actinomycetota</taxon>
        <taxon>Actinomycetes</taxon>
        <taxon>Micrococcales</taxon>
        <taxon>Microbacteriaceae</taxon>
        <taxon>Microbacterium</taxon>
    </lineage>
</organism>
<proteinExistence type="predicted"/>
<sequence>MSDTQTRRLWVAYGPAGAVGTIEKSAEDSYAVKMAGADAAVGTYPSMEVAKNALFSHLKPGSDWPEFREH</sequence>
<evidence type="ECO:0000313" key="2">
    <source>
        <dbReference type="Proteomes" id="UP001610861"/>
    </source>
</evidence>
<protein>
    <submittedName>
        <fullName evidence="1">Methyltransferase</fullName>
    </submittedName>
</protein>
<dbReference type="GO" id="GO:0008168">
    <property type="term" value="F:methyltransferase activity"/>
    <property type="evidence" value="ECO:0007669"/>
    <property type="project" value="UniProtKB-KW"/>
</dbReference>
<keyword evidence="2" id="KW-1185">Reference proteome</keyword>
<name>A0ABW7Q5B7_9MICO</name>
<comment type="caution">
    <text evidence="1">The sequence shown here is derived from an EMBL/GenBank/DDBJ whole genome shotgun (WGS) entry which is preliminary data.</text>
</comment>
<accession>A0ABW7Q5B7</accession>
<dbReference type="Proteomes" id="UP001610861">
    <property type="component" value="Unassembled WGS sequence"/>
</dbReference>
<keyword evidence="1" id="KW-0808">Transferase</keyword>
<dbReference type="EMBL" id="JBIQWL010000002">
    <property type="protein sequence ID" value="MFH8250045.1"/>
    <property type="molecule type" value="Genomic_DNA"/>
</dbReference>